<comment type="caution">
    <text evidence="1">The sequence shown here is derived from an EMBL/GenBank/DDBJ whole genome shotgun (WGS) entry which is preliminary data.</text>
</comment>
<evidence type="ECO:0000313" key="2">
    <source>
        <dbReference type="Proteomes" id="UP001174909"/>
    </source>
</evidence>
<dbReference type="EMBL" id="CASHTH010004102">
    <property type="protein sequence ID" value="CAI8053554.1"/>
    <property type="molecule type" value="Genomic_DNA"/>
</dbReference>
<sequence>MAGTKEGDEAISVAVVIKGRERVGIMTRVCYGIWRGLRNALN</sequence>
<evidence type="ECO:0000313" key="1">
    <source>
        <dbReference type="EMBL" id="CAI8053554.1"/>
    </source>
</evidence>
<name>A0AA35TTM7_GEOBA</name>
<organism evidence="1 2">
    <name type="scientific">Geodia barretti</name>
    <name type="common">Barrett's horny sponge</name>
    <dbReference type="NCBI Taxonomy" id="519541"/>
    <lineage>
        <taxon>Eukaryota</taxon>
        <taxon>Metazoa</taxon>
        <taxon>Porifera</taxon>
        <taxon>Demospongiae</taxon>
        <taxon>Heteroscleromorpha</taxon>
        <taxon>Tetractinellida</taxon>
        <taxon>Astrophorina</taxon>
        <taxon>Geodiidae</taxon>
        <taxon>Geodia</taxon>
    </lineage>
</organism>
<protein>
    <submittedName>
        <fullName evidence="1">Uncharacterized protein</fullName>
    </submittedName>
</protein>
<dbReference type="Proteomes" id="UP001174909">
    <property type="component" value="Unassembled WGS sequence"/>
</dbReference>
<dbReference type="AlphaFoldDB" id="A0AA35TTM7"/>
<accession>A0AA35TTM7</accession>
<keyword evidence="2" id="KW-1185">Reference proteome</keyword>
<reference evidence="1" key="1">
    <citation type="submission" date="2023-03" db="EMBL/GenBank/DDBJ databases">
        <authorList>
            <person name="Steffen K."/>
            <person name="Cardenas P."/>
        </authorList>
    </citation>
    <scope>NUCLEOTIDE SEQUENCE</scope>
</reference>
<gene>
    <name evidence="1" type="ORF">GBAR_LOCUS29285</name>
</gene>
<proteinExistence type="predicted"/>